<name>A0AAD9J335_9ANNE</name>
<dbReference type="GO" id="GO:0003676">
    <property type="term" value="F:nucleic acid binding"/>
    <property type="evidence" value="ECO:0007669"/>
    <property type="project" value="InterPro"/>
</dbReference>
<feature type="region of interest" description="Disordered" evidence="1">
    <location>
        <begin position="169"/>
        <end position="257"/>
    </location>
</feature>
<dbReference type="SUPFAM" id="SSF53098">
    <property type="entry name" value="Ribonuclease H-like"/>
    <property type="match status" value="1"/>
</dbReference>
<proteinExistence type="predicted"/>
<feature type="domain" description="Integrase catalytic" evidence="2">
    <location>
        <begin position="50"/>
        <end position="224"/>
    </location>
</feature>
<sequence>MATSKTTKCVTEAYVWPGLRRDIQLAVKACPTCTVYHRRPVNVRMEEMPIPASPMEMIGMDFIGPFPMTDLGYRYAITIIDYHTGWAEVYPTRDQSSREIVRVFAEEFMPRHGHPRLVINNNGHGRFASKAEKLTLVDPSITWDEIPPRPKRQFAPRPGSLRVLRQVKENPTFLKNNKQDADREPDIPVLEPITDQGGASMSRPGSPQDGPSAKAPDEVAKPDDPPTQVPMYEIRDQRRGQTRILRQKRKRDTSVEPDEIWQRISCTRSSY</sequence>
<dbReference type="PANTHER" id="PTHR37984">
    <property type="entry name" value="PROTEIN CBG26694"/>
    <property type="match status" value="1"/>
</dbReference>
<dbReference type="Gene3D" id="3.30.420.10">
    <property type="entry name" value="Ribonuclease H-like superfamily/Ribonuclease H"/>
    <property type="match status" value="1"/>
</dbReference>
<feature type="compositionally biased region" description="Basic and acidic residues" evidence="1">
    <location>
        <begin position="215"/>
        <end position="224"/>
    </location>
</feature>
<keyword evidence="4" id="KW-1185">Reference proteome</keyword>
<evidence type="ECO:0000313" key="3">
    <source>
        <dbReference type="EMBL" id="KAK2144740.1"/>
    </source>
</evidence>
<evidence type="ECO:0000259" key="2">
    <source>
        <dbReference type="PROSITE" id="PS50994"/>
    </source>
</evidence>
<evidence type="ECO:0000313" key="4">
    <source>
        <dbReference type="Proteomes" id="UP001208570"/>
    </source>
</evidence>
<dbReference type="AlphaFoldDB" id="A0AAD9J335"/>
<dbReference type="InterPro" id="IPR001584">
    <property type="entry name" value="Integrase_cat-core"/>
</dbReference>
<feature type="compositionally biased region" description="Basic and acidic residues" evidence="1">
    <location>
        <begin position="177"/>
        <end position="186"/>
    </location>
</feature>
<comment type="caution">
    <text evidence="3">The sequence shown here is derived from an EMBL/GenBank/DDBJ whole genome shotgun (WGS) entry which is preliminary data.</text>
</comment>
<dbReference type="PROSITE" id="PS50994">
    <property type="entry name" value="INTEGRASE"/>
    <property type="match status" value="1"/>
</dbReference>
<dbReference type="InterPro" id="IPR036397">
    <property type="entry name" value="RNaseH_sf"/>
</dbReference>
<organism evidence="3 4">
    <name type="scientific">Paralvinella palmiformis</name>
    <dbReference type="NCBI Taxonomy" id="53620"/>
    <lineage>
        <taxon>Eukaryota</taxon>
        <taxon>Metazoa</taxon>
        <taxon>Spiralia</taxon>
        <taxon>Lophotrochozoa</taxon>
        <taxon>Annelida</taxon>
        <taxon>Polychaeta</taxon>
        <taxon>Sedentaria</taxon>
        <taxon>Canalipalpata</taxon>
        <taxon>Terebellida</taxon>
        <taxon>Terebelliformia</taxon>
        <taxon>Alvinellidae</taxon>
        <taxon>Paralvinella</taxon>
    </lineage>
</organism>
<dbReference type="PANTHER" id="PTHR37984:SF5">
    <property type="entry name" value="PROTEIN NYNRIN-LIKE"/>
    <property type="match status" value="1"/>
</dbReference>
<gene>
    <name evidence="3" type="ORF">LSH36_735g01057</name>
</gene>
<reference evidence="3" key="1">
    <citation type="journal article" date="2023" name="Mol. Biol. Evol.">
        <title>Third-Generation Sequencing Reveals the Adaptive Role of the Epigenome in Three Deep-Sea Polychaetes.</title>
        <authorList>
            <person name="Perez M."/>
            <person name="Aroh O."/>
            <person name="Sun Y."/>
            <person name="Lan Y."/>
            <person name="Juniper S.K."/>
            <person name="Young C.R."/>
            <person name="Angers B."/>
            <person name="Qian P.Y."/>
        </authorList>
    </citation>
    <scope>NUCLEOTIDE SEQUENCE</scope>
    <source>
        <strain evidence="3">P08H-3</strain>
    </source>
</reference>
<dbReference type="InterPro" id="IPR050951">
    <property type="entry name" value="Retrovirus_Pol_polyprotein"/>
</dbReference>
<evidence type="ECO:0000256" key="1">
    <source>
        <dbReference type="SAM" id="MobiDB-lite"/>
    </source>
</evidence>
<dbReference type="InterPro" id="IPR041588">
    <property type="entry name" value="Integrase_H2C2"/>
</dbReference>
<accession>A0AAD9J335</accession>
<dbReference type="InterPro" id="IPR012337">
    <property type="entry name" value="RNaseH-like_sf"/>
</dbReference>
<dbReference type="Pfam" id="PF17921">
    <property type="entry name" value="Integrase_H2C2"/>
    <property type="match status" value="1"/>
</dbReference>
<dbReference type="EMBL" id="JAODUP010000735">
    <property type="protein sequence ID" value="KAK2144740.1"/>
    <property type="molecule type" value="Genomic_DNA"/>
</dbReference>
<dbReference type="Proteomes" id="UP001208570">
    <property type="component" value="Unassembled WGS sequence"/>
</dbReference>
<dbReference type="GO" id="GO:0015074">
    <property type="term" value="P:DNA integration"/>
    <property type="evidence" value="ECO:0007669"/>
    <property type="project" value="InterPro"/>
</dbReference>
<protein>
    <recommendedName>
        <fullName evidence="2">Integrase catalytic domain-containing protein</fullName>
    </recommendedName>
</protein>